<keyword evidence="3 4" id="KW-0378">Hydrolase</keyword>
<dbReference type="RefSeq" id="WP_153720005.1">
    <property type="nucleotide sequence ID" value="NZ_WJPP01000005.1"/>
</dbReference>
<keyword evidence="6" id="KW-1185">Reference proteome</keyword>
<keyword evidence="4" id="KW-0479">Metal-binding</keyword>
<dbReference type="InterPro" id="IPR036412">
    <property type="entry name" value="HAD-like_sf"/>
</dbReference>
<comment type="similarity">
    <text evidence="2 4">Belongs to the trehalose phosphatase family.</text>
</comment>
<dbReference type="InterPro" id="IPR003337">
    <property type="entry name" value="Trehalose_PPase"/>
</dbReference>
<dbReference type="Proteomes" id="UP000433788">
    <property type="component" value="Unassembled WGS sequence"/>
</dbReference>
<dbReference type="Gene3D" id="3.30.70.1020">
    <property type="entry name" value="Trehalose-6-phosphate phosphatase related protein, domain 2"/>
    <property type="match status" value="1"/>
</dbReference>
<evidence type="ECO:0000256" key="1">
    <source>
        <dbReference type="ARBA" id="ARBA00005199"/>
    </source>
</evidence>
<dbReference type="UniPathway" id="UPA00299"/>
<keyword evidence="4" id="KW-0460">Magnesium</keyword>
<dbReference type="InterPro" id="IPR006379">
    <property type="entry name" value="HAD-SF_hydro_IIB"/>
</dbReference>
<name>A0A6N7R1N8_9GAMM</name>
<dbReference type="GO" id="GO:0000287">
    <property type="term" value="F:magnesium ion binding"/>
    <property type="evidence" value="ECO:0007669"/>
    <property type="project" value="UniProtKB-ARBA"/>
</dbReference>
<dbReference type="GO" id="GO:0005992">
    <property type="term" value="P:trehalose biosynthetic process"/>
    <property type="evidence" value="ECO:0007669"/>
    <property type="project" value="UniProtKB-UniPathway"/>
</dbReference>
<dbReference type="NCBIfam" id="TIGR00685">
    <property type="entry name" value="T6PP"/>
    <property type="match status" value="1"/>
</dbReference>
<comment type="function">
    <text evidence="4">Removes the phosphate from trehalose 6-phosphate to produce free trehalose.</text>
</comment>
<dbReference type="EMBL" id="WJPP01000005">
    <property type="protein sequence ID" value="MRH78954.1"/>
    <property type="molecule type" value="Genomic_DNA"/>
</dbReference>
<proteinExistence type="inferred from homology"/>
<dbReference type="NCBIfam" id="TIGR01484">
    <property type="entry name" value="HAD-SF-IIB"/>
    <property type="match status" value="1"/>
</dbReference>
<dbReference type="EC" id="3.1.3.12" evidence="4"/>
<evidence type="ECO:0000256" key="3">
    <source>
        <dbReference type="ARBA" id="ARBA00022801"/>
    </source>
</evidence>
<reference evidence="5 6" key="1">
    <citation type="submission" date="2019-11" db="EMBL/GenBank/DDBJ databases">
        <authorList>
            <person name="Zhang X.Y."/>
        </authorList>
    </citation>
    <scope>NUCLEOTIDE SEQUENCE [LARGE SCALE GENOMIC DNA]</scope>
    <source>
        <strain evidence="5 6">C176</strain>
    </source>
</reference>
<organism evidence="5 6">
    <name type="scientific">Spiribacter salilacus</name>
    <dbReference type="NCBI Taxonomy" id="2664894"/>
    <lineage>
        <taxon>Bacteria</taxon>
        <taxon>Pseudomonadati</taxon>
        <taxon>Pseudomonadota</taxon>
        <taxon>Gammaproteobacteria</taxon>
        <taxon>Chromatiales</taxon>
        <taxon>Ectothiorhodospiraceae</taxon>
        <taxon>Spiribacter</taxon>
    </lineage>
</organism>
<evidence type="ECO:0000256" key="4">
    <source>
        <dbReference type="RuleBase" id="RU361117"/>
    </source>
</evidence>
<gene>
    <name evidence="5" type="primary">otsB</name>
    <name evidence="5" type="ORF">GH984_09605</name>
</gene>
<comment type="caution">
    <text evidence="5">The sequence shown here is derived from an EMBL/GenBank/DDBJ whole genome shotgun (WGS) entry which is preliminary data.</text>
</comment>
<dbReference type="Pfam" id="PF02358">
    <property type="entry name" value="Trehalose_PPase"/>
    <property type="match status" value="1"/>
</dbReference>
<comment type="pathway">
    <text evidence="1 4">Glycan biosynthesis; trehalose biosynthesis.</text>
</comment>
<dbReference type="InterPro" id="IPR044651">
    <property type="entry name" value="OTSB-like"/>
</dbReference>
<evidence type="ECO:0000256" key="2">
    <source>
        <dbReference type="ARBA" id="ARBA00008770"/>
    </source>
</evidence>
<sequence>MNAPPAAQPDWALFLDFDGTLVEIAEHPDAVIVPPELPALLRNLARRLNGAIAIVSGRSLVGLDALLDGALPAMAGIHGLERRDAEGQLYQAVDRTAEFAQARNAIREFVAAHPGTVWEDKGNALALHFRNAPTAGPAAEALLAAEQKALGNEFILQKGKQLVELKPSSQHKGTVVKTYMAEPPFKGRTPVFVGDDTTDEDAFAAVNELGGHSIRVGDAPHTVAQYKIDTVNEALEWLSSL</sequence>
<dbReference type="SUPFAM" id="SSF56784">
    <property type="entry name" value="HAD-like"/>
    <property type="match status" value="1"/>
</dbReference>
<dbReference type="GO" id="GO:0004805">
    <property type="term" value="F:trehalose-phosphatase activity"/>
    <property type="evidence" value="ECO:0007669"/>
    <property type="project" value="UniProtKB-EC"/>
</dbReference>
<accession>A0A6N7R1N8</accession>
<dbReference type="Gene3D" id="3.40.50.1000">
    <property type="entry name" value="HAD superfamily/HAD-like"/>
    <property type="match status" value="1"/>
</dbReference>
<comment type="catalytic activity">
    <reaction evidence="4">
        <text>alpha,alpha-trehalose 6-phosphate + H2O = alpha,alpha-trehalose + phosphate</text>
        <dbReference type="Rhea" id="RHEA:23420"/>
        <dbReference type="ChEBI" id="CHEBI:15377"/>
        <dbReference type="ChEBI" id="CHEBI:16551"/>
        <dbReference type="ChEBI" id="CHEBI:43474"/>
        <dbReference type="ChEBI" id="CHEBI:58429"/>
        <dbReference type="EC" id="3.1.3.12"/>
    </reaction>
</comment>
<dbReference type="PANTHER" id="PTHR43768">
    <property type="entry name" value="TREHALOSE 6-PHOSPHATE PHOSPHATASE"/>
    <property type="match status" value="1"/>
</dbReference>
<dbReference type="InterPro" id="IPR023214">
    <property type="entry name" value="HAD_sf"/>
</dbReference>
<evidence type="ECO:0000313" key="6">
    <source>
        <dbReference type="Proteomes" id="UP000433788"/>
    </source>
</evidence>
<dbReference type="AlphaFoldDB" id="A0A6N7R1N8"/>
<comment type="cofactor">
    <cofactor evidence="4">
        <name>Mg(2+)</name>
        <dbReference type="ChEBI" id="CHEBI:18420"/>
    </cofactor>
</comment>
<evidence type="ECO:0000313" key="5">
    <source>
        <dbReference type="EMBL" id="MRH78954.1"/>
    </source>
</evidence>
<dbReference type="PANTHER" id="PTHR43768:SF3">
    <property type="entry name" value="TREHALOSE 6-PHOSPHATE PHOSPHATASE"/>
    <property type="match status" value="1"/>
</dbReference>
<dbReference type="CDD" id="cd01627">
    <property type="entry name" value="HAD_TPP"/>
    <property type="match status" value="1"/>
</dbReference>
<protein>
    <recommendedName>
        <fullName evidence="4">Trehalose 6-phosphate phosphatase</fullName>
        <ecNumber evidence="4">3.1.3.12</ecNumber>
    </recommendedName>
</protein>